<dbReference type="AlphaFoldDB" id="A0ABC8VJK8"/>
<proteinExistence type="predicted"/>
<reference evidence="3" key="1">
    <citation type="submission" date="2024-06" db="EMBL/GenBank/DDBJ databases">
        <authorList>
            <person name="Ryan C."/>
        </authorList>
    </citation>
    <scope>NUCLEOTIDE SEQUENCE [LARGE SCALE GENOMIC DNA]</scope>
</reference>
<dbReference type="Proteomes" id="UP001497457">
    <property type="component" value="Chromosome 10rd"/>
</dbReference>
<keyword evidence="3" id="KW-1185">Reference proteome</keyword>
<accession>A0ABC8VJK8</accession>
<reference evidence="2 3" key="2">
    <citation type="submission" date="2024-10" db="EMBL/GenBank/DDBJ databases">
        <authorList>
            <person name="Ryan C."/>
        </authorList>
    </citation>
    <scope>NUCLEOTIDE SEQUENCE [LARGE SCALE GENOMIC DNA]</scope>
</reference>
<organism evidence="2 3">
    <name type="scientific">Urochloa decumbens</name>
    <dbReference type="NCBI Taxonomy" id="240449"/>
    <lineage>
        <taxon>Eukaryota</taxon>
        <taxon>Viridiplantae</taxon>
        <taxon>Streptophyta</taxon>
        <taxon>Embryophyta</taxon>
        <taxon>Tracheophyta</taxon>
        <taxon>Spermatophyta</taxon>
        <taxon>Magnoliopsida</taxon>
        <taxon>Liliopsida</taxon>
        <taxon>Poales</taxon>
        <taxon>Poaceae</taxon>
        <taxon>PACMAD clade</taxon>
        <taxon>Panicoideae</taxon>
        <taxon>Panicodae</taxon>
        <taxon>Paniceae</taxon>
        <taxon>Melinidinae</taxon>
        <taxon>Urochloa</taxon>
    </lineage>
</organism>
<dbReference type="EMBL" id="OZ075120">
    <property type="protein sequence ID" value="CAL4892023.1"/>
    <property type="molecule type" value="Genomic_DNA"/>
</dbReference>
<evidence type="ECO:0000313" key="3">
    <source>
        <dbReference type="Proteomes" id="UP001497457"/>
    </source>
</evidence>
<feature type="compositionally biased region" description="Basic and acidic residues" evidence="1">
    <location>
        <begin position="22"/>
        <end position="34"/>
    </location>
</feature>
<name>A0ABC8VJK8_9POAL</name>
<sequence>MGQRSSSQKPEAEQVRPQPPVRGDDSQKRQEQQRKAAAAAHMNQPYQASNHDGLVLMVSLDSITKIM</sequence>
<evidence type="ECO:0000313" key="2">
    <source>
        <dbReference type="EMBL" id="CAL4892023.1"/>
    </source>
</evidence>
<feature type="region of interest" description="Disordered" evidence="1">
    <location>
        <begin position="1"/>
        <end position="51"/>
    </location>
</feature>
<gene>
    <name evidence="2" type="ORF">URODEC1_LOCUS4087</name>
</gene>
<protein>
    <submittedName>
        <fullName evidence="2">Uncharacterized protein</fullName>
    </submittedName>
</protein>
<evidence type="ECO:0000256" key="1">
    <source>
        <dbReference type="SAM" id="MobiDB-lite"/>
    </source>
</evidence>